<dbReference type="AlphaFoldDB" id="A0A7X2D6N2"/>
<accession>A0A7X2D6N2</accession>
<dbReference type="PANTHER" id="PTHR43179">
    <property type="entry name" value="RHAMNOSYLTRANSFERASE WBBL"/>
    <property type="match status" value="1"/>
</dbReference>
<feature type="region of interest" description="Disordered" evidence="4">
    <location>
        <begin position="323"/>
        <end position="346"/>
    </location>
</feature>
<feature type="domain" description="Glycosyltransferase 2-like" evidence="5">
    <location>
        <begin position="4"/>
        <end position="140"/>
    </location>
</feature>
<comment type="similarity">
    <text evidence="1">Belongs to the glycosyltransferase 2 family.</text>
</comment>
<evidence type="ECO:0000256" key="4">
    <source>
        <dbReference type="SAM" id="MobiDB-lite"/>
    </source>
</evidence>
<evidence type="ECO:0000313" key="6">
    <source>
        <dbReference type="EMBL" id="MQX38425.1"/>
    </source>
</evidence>
<keyword evidence="3 6" id="KW-0808">Transferase</keyword>
<dbReference type="OrthoDB" id="9783791at2"/>
<comment type="caution">
    <text evidence="6">The sequence shown here is derived from an EMBL/GenBank/DDBJ whole genome shotgun (WGS) entry which is preliminary data.</text>
</comment>
<organism evidence="6 7">
    <name type="scientific">Roseospira navarrensis</name>
    <dbReference type="NCBI Taxonomy" id="140058"/>
    <lineage>
        <taxon>Bacteria</taxon>
        <taxon>Pseudomonadati</taxon>
        <taxon>Pseudomonadota</taxon>
        <taxon>Alphaproteobacteria</taxon>
        <taxon>Rhodospirillales</taxon>
        <taxon>Rhodospirillaceae</taxon>
        <taxon>Roseospira</taxon>
    </lineage>
</organism>
<protein>
    <submittedName>
        <fullName evidence="6">Glycosyltransferase</fullName>
    </submittedName>
</protein>
<evidence type="ECO:0000259" key="5">
    <source>
        <dbReference type="Pfam" id="PF00535"/>
    </source>
</evidence>
<keyword evidence="2" id="KW-0328">Glycosyltransferase</keyword>
<sequence length="346" mass="37309">MIGVIIVTYKSAPVIVGCLDSLLASEGADLRIVICDNASPDDSVATVRAWAETNGVSIHETADPDTQGPDTMVTLIHAPVNGGFAAGINHGLRYALEDPRCDLFWLLNPDCEVAPGTAAALARRAEATGPFALMGCRILYREAPCLIQSDGGRIRRWSGICENINRGADPAHVAPPPTESLDYISGASVVASRRFVDAVGPMPEDYFLYYEEVDWAARRGDLPLVMCDDAVVHHHGGTAIGSGAVNRRASPLSLYFTYRNRLRYLRRHRPLILPMAYVAALARIAKLPAQGAWGEAKAAFLGLHQMPPPRSVRDTVSPEARPYAFGSAKANPGRTGTDRADDMLSH</sequence>
<dbReference type="GO" id="GO:0016757">
    <property type="term" value="F:glycosyltransferase activity"/>
    <property type="evidence" value="ECO:0007669"/>
    <property type="project" value="UniProtKB-KW"/>
</dbReference>
<dbReference type="Gene3D" id="3.90.550.10">
    <property type="entry name" value="Spore Coat Polysaccharide Biosynthesis Protein SpsA, Chain A"/>
    <property type="match status" value="1"/>
</dbReference>
<gene>
    <name evidence="6" type="ORF">GHC57_18060</name>
</gene>
<dbReference type="RefSeq" id="WP_153346883.1">
    <property type="nucleotide sequence ID" value="NZ_WIVE01000099.1"/>
</dbReference>
<reference evidence="6 7" key="1">
    <citation type="submission" date="2019-10" db="EMBL/GenBank/DDBJ databases">
        <title>Draft whole-genome sequence of the purple nonsulfur photosynthetic bacterium Roseospira navarrensis DSM 15114.</title>
        <authorList>
            <person name="Kyndt J.A."/>
            <person name="Meyer T.E."/>
        </authorList>
    </citation>
    <scope>NUCLEOTIDE SEQUENCE [LARGE SCALE GENOMIC DNA]</scope>
    <source>
        <strain evidence="6 7">DSM 15114</strain>
    </source>
</reference>
<dbReference type="Proteomes" id="UP000434582">
    <property type="component" value="Unassembled WGS sequence"/>
</dbReference>
<dbReference type="InterPro" id="IPR001173">
    <property type="entry name" value="Glyco_trans_2-like"/>
</dbReference>
<evidence type="ECO:0000256" key="2">
    <source>
        <dbReference type="ARBA" id="ARBA00022676"/>
    </source>
</evidence>
<dbReference type="PANTHER" id="PTHR43179:SF12">
    <property type="entry name" value="GALACTOFURANOSYLTRANSFERASE GLFT2"/>
    <property type="match status" value="1"/>
</dbReference>
<evidence type="ECO:0000256" key="3">
    <source>
        <dbReference type="ARBA" id="ARBA00022679"/>
    </source>
</evidence>
<dbReference type="SUPFAM" id="SSF53448">
    <property type="entry name" value="Nucleotide-diphospho-sugar transferases"/>
    <property type="match status" value="1"/>
</dbReference>
<evidence type="ECO:0000313" key="7">
    <source>
        <dbReference type="Proteomes" id="UP000434582"/>
    </source>
</evidence>
<proteinExistence type="inferred from homology"/>
<dbReference type="InterPro" id="IPR029044">
    <property type="entry name" value="Nucleotide-diphossugar_trans"/>
</dbReference>
<dbReference type="Pfam" id="PF00535">
    <property type="entry name" value="Glycos_transf_2"/>
    <property type="match status" value="1"/>
</dbReference>
<dbReference type="EMBL" id="WIVE01000099">
    <property type="protein sequence ID" value="MQX38425.1"/>
    <property type="molecule type" value="Genomic_DNA"/>
</dbReference>
<evidence type="ECO:0000256" key="1">
    <source>
        <dbReference type="ARBA" id="ARBA00006739"/>
    </source>
</evidence>
<name>A0A7X2D6N2_9PROT</name>
<keyword evidence="7" id="KW-1185">Reference proteome</keyword>
<feature type="compositionally biased region" description="Basic and acidic residues" evidence="4">
    <location>
        <begin position="336"/>
        <end position="346"/>
    </location>
</feature>